<evidence type="ECO:0000313" key="6">
    <source>
        <dbReference type="Proteomes" id="UP000886520"/>
    </source>
</evidence>
<comment type="pathway">
    <text evidence="1">Protein modification; protein ubiquitination.</text>
</comment>
<evidence type="ECO:0000256" key="1">
    <source>
        <dbReference type="ARBA" id="ARBA00004906"/>
    </source>
</evidence>
<dbReference type="AlphaFoldDB" id="A0A9D4VAM7"/>
<sequence>MAKKENSFSGWLQRVRKTGEFSDVIVLVEGQEFHLHMLPLLNASLYFRSLPSSSSPYRTDNERVIEIRDMPGGAEGFSVAADFSYLIKPTYTLENVAKIRAVAEHLGMAELQDSTKKFLYTNIFSHWRSCIAFLQQYKRLDSSVDDYIESRCLKVISAACIKAFFDTKYLSAPIPLGGSGSSNTWQSSPCQILTDTLVRVASLPDEYVQEVVEELVNGEVNLNLKCRQGRNVKGWLDSTIMIECRTDRAKCWVVVCLIRMLEKSVTMDRPWLELSSQYWCGLLEHLEALMKIADLHMLERLQPAKVFLEERIGGSLHELDDYLLTYSFEPQTLLDLVKHFKQTKEVGEQEMGEVASEVDSCLWSFVDTACISAEDFISFIEAFPKDSRTSHDMLYTAIEKLIAKADFENEEKQRLWGLVEITKLSISHKEKALNNAIFLCQPQVLEYVLRQHSEELAEMGDEDRHKLKEIMQKVIRASLKLLEENSRRSKEIMELQKQYASLIGSKACYLQDSCESSPDIIFNKSRMNGCVHSIIPDEVEEVQSDTPTRRSTCSSVEY</sequence>
<dbReference type="Pfam" id="PF03000">
    <property type="entry name" value="NPH3"/>
    <property type="match status" value="1"/>
</dbReference>
<evidence type="ECO:0000259" key="3">
    <source>
        <dbReference type="PROSITE" id="PS50097"/>
    </source>
</evidence>
<dbReference type="InterPro" id="IPR011333">
    <property type="entry name" value="SKP1/BTB/POZ_sf"/>
</dbReference>
<gene>
    <name evidence="5" type="ORF">GOP47_0002263</name>
</gene>
<comment type="caution">
    <text evidence="5">The sequence shown here is derived from an EMBL/GenBank/DDBJ whole genome shotgun (WGS) entry which is preliminary data.</text>
</comment>
<dbReference type="SMART" id="SM00225">
    <property type="entry name" value="BTB"/>
    <property type="match status" value="1"/>
</dbReference>
<organism evidence="5 6">
    <name type="scientific">Adiantum capillus-veneris</name>
    <name type="common">Maidenhair fern</name>
    <dbReference type="NCBI Taxonomy" id="13818"/>
    <lineage>
        <taxon>Eukaryota</taxon>
        <taxon>Viridiplantae</taxon>
        <taxon>Streptophyta</taxon>
        <taxon>Embryophyta</taxon>
        <taxon>Tracheophyta</taxon>
        <taxon>Polypodiopsida</taxon>
        <taxon>Polypodiidae</taxon>
        <taxon>Polypodiales</taxon>
        <taxon>Pteridineae</taxon>
        <taxon>Pteridaceae</taxon>
        <taxon>Vittarioideae</taxon>
        <taxon>Adiantum</taxon>
    </lineage>
</organism>
<reference evidence="5" key="1">
    <citation type="submission" date="2021-01" db="EMBL/GenBank/DDBJ databases">
        <title>Adiantum capillus-veneris genome.</title>
        <authorList>
            <person name="Fang Y."/>
            <person name="Liao Q."/>
        </authorList>
    </citation>
    <scope>NUCLEOTIDE SEQUENCE</scope>
    <source>
        <strain evidence="5">H3</strain>
        <tissue evidence="5">Leaf</tissue>
    </source>
</reference>
<dbReference type="InterPro" id="IPR043454">
    <property type="entry name" value="NPH3/RPT2-like"/>
</dbReference>
<feature type="domain" description="NPH3" evidence="4">
    <location>
        <begin position="209"/>
        <end position="453"/>
    </location>
</feature>
<proteinExistence type="predicted"/>
<dbReference type="Proteomes" id="UP000886520">
    <property type="component" value="Chromosome 2"/>
</dbReference>
<evidence type="ECO:0000313" key="5">
    <source>
        <dbReference type="EMBL" id="KAI5082520.1"/>
    </source>
</evidence>
<keyword evidence="6" id="KW-1185">Reference proteome</keyword>
<dbReference type="InterPro" id="IPR000210">
    <property type="entry name" value="BTB/POZ_dom"/>
</dbReference>
<evidence type="ECO:0000256" key="2">
    <source>
        <dbReference type="ARBA" id="ARBA00022786"/>
    </source>
</evidence>
<dbReference type="InterPro" id="IPR027356">
    <property type="entry name" value="NPH3_dom"/>
</dbReference>
<dbReference type="Gene3D" id="3.30.710.10">
    <property type="entry name" value="Potassium Channel Kv1.1, Chain A"/>
    <property type="match status" value="1"/>
</dbReference>
<feature type="domain" description="BTB" evidence="3">
    <location>
        <begin position="22"/>
        <end position="85"/>
    </location>
</feature>
<evidence type="ECO:0000259" key="4">
    <source>
        <dbReference type="PROSITE" id="PS51649"/>
    </source>
</evidence>
<dbReference type="PROSITE" id="PS50097">
    <property type="entry name" value="BTB"/>
    <property type="match status" value="1"/>
</dbReference>
<dbReference type="EMBL" id="JABFUD020000003">
    <property type="protein sequence ID" value="KAI5082520.1"/>
    <property type="molecule type" value="Genomic_DNA"/>
</dbReference>
<accession>A0A9D4VAM7</accession>
<keyword evidence="2" id="KW-0833">Ubl conjugation pathway</keyword>
<dbReference type="SUPFAM" id="SSF54695">
    <property type="entry name" value="POZ domain"/>
    <property type="match status" value="1"/>
</dbReference>
<dbReference type="Pfam" id="PF00651">
    <property type="entry name" value="BTB"/>
    <property type="match status" value="1"/>
</dbReference>
<name>A0A9D4VAM7_ADICA</name>
<protein>
    <submittedName>
        <fullName evidence="5">Uncharacterized protein</fullName>
    </submittedName>
</protein>
<dbReference type="PROSITE" id="PS51649">
    <property type="entry name" value="NPH3"/>
    <property type="match status" value="1"/>
</dbReference>
<dbReference type="PANTHER" id="PTHR32370">
    <property type="entry name" value="OS12G0117600 PROTEIN"/>
    <property type="match status" value="1"/>
</dbReference>
<dbReference type="OrthoDB" id="624345at2759"/>